<gene>
    <name evidence="1" type="ORF">ACFHYQ_22385</name>
</gene>
<evidence type="ECO:0000313" key="1">
    <source>
        <dbReference type="EMBL" id="MFC0865045.1"/>
    </source>
</evidence>
<organism evidence="1 2">
    <name type="scientific">Sphaerimonospora cavernae</name>
    <dbReference type="NCBI Taxonomy" id="1740611"/>
    <lineage>
        <taxon>Bacteria</taxon>
        <taxon>Bacillati</taxon>
        <taxon>Actinomycetota</taxon>
        <taxon>Actinomycetes</taxon>
        <taxon>Streptosporangiales</taxon>
        <taxon>Streptosporangiaceae</taxon>
        <taxon>Sphaerimonospora</taxon>
    </lineage>
</organism>
<comment type="caution">
    <text evidence="1">The sequence shown here is derived from an EMBL/GenBank/DDBJ whole genome shotgun (WGS) entry which is preliminary data.</text>
</comment>
<evidence type="ECO:0000313" key="2">
    <source>
        <dbReference type="Proteomes" id="UP001589870"/>
    </source>
</evidence>
<dbReference type="RefSeq" id="WP_394303091.1">
    <property type="nucleotide sequence ID" value="NZ_JBHMQT010000047.1"/>
</dbReference>
<proteinExistence type="predicted"/>
<protein>
    <submittedName>
        <fullName evidence="1">Uncharacterized protein</fullName>
    </submittedName>
</protein>
<accession>A0ABV6UA61</accession>
<dbReference type="EMBL" id="JBHMQT010000047">
    <property type="protein sequence ID" value="MFC0865045.1"/>
    <property type="molecule type" value="Genomic_DNA"/>
</dbReference>
<keyword evidence="2" id="KW-1185">Reference proteome</keyword>
<sequence length="74" mass="8697">MSVREEAHRLLDAVPEERLPDAVELLRQWAVVERGERPRRRFRTTAVFDGEPDLGERAKEIVRDAWADQERRSA</sequence>
<dbReference type="Proteomes" id="UP001589870">
    <property type="component" value="Unassembled WGS sequence"/>
</dbReference>
<reference evidence="1 2" key="1">
    <citation type="submission" date="2024-09" db="EMBL/GenBank/DDBJ databases">
        <authorList>
            <person name="Sun Q."/>
            <person name="Mori K."/>
        </authorList>
    </citation>
    <scope>NUCLEOTIDE SEQUENCE [LARGE SCALE GENOMIC DNA]</scope>
    <source>
        <strain evidence="1 2">TBRC 1851</strain>
    </source>
</reference>
<name>A0ABV6UA61_9ACTN</name>